<gene>
    <name evidence="1" type="ORF">EJB19_12785</name>
</gene>
<sequence length="68" mass="8226">MTQIKIIHLPKFEIEQNSTTKEWWWRIKVGSKIIASSSEGYKNRQECLDNVFNVENRIKYLREKDLIK</sequence>
<comment type="caution">
    <text evidence="1">The sequence shown here is derived from an EMBL/GenBank/DDBJ whole genome shotgun (WGS) entry which is preliminary data.</text>
</comment>
<evidence type="ECO:0000313" key="1">
    <source>
        <dbReference type="EMBL" id="RVU87208.1"/>
    </source>
</evidence>
<evidence type="ECO:0008006" key="2">
    <source>
        <dbReference type="Google" id="ProtNLM"/>
    </source>
</evidence>
<dbReference type="Gene3D" id="3.30.160.160">
    <property type="entry name" value="YegP-like"/>
    <property type="match status" value="1"/>
</dbReference>
<dbReference type="RefSeq" id="WP_127822353.1">
    <property type="nucleotide sequence ID" value="NZ_RWGX02000008.1"/>
</dbReference>
<proteinExistence type="predicted"/>
<protein>
    <recommendedName>
        <fullName evidence="2">DUF1508 domain-containing protein</fullName>
    </recommendedName>
</protein>
<dbReference type="InterPro" id="IPR036913">
    <property type="entry name" value="YegP-like_sf"/>
</dbReference>
<name>A0AA94F155_9FLAO</name>
<dbReference type="SUPFAM" id="SSF160113">
    <property type="entry name" value="YegP-like"/>
    <property type="match status" value="1"/>
</dbReference>
<reference evidence="1" key="1">
    <citation type="submission" date="2018-12" db="EMBL/GenBank/DDBJ databases">
        <title>Draft genome sequence of Flaovobacterium columnare BGFS27 isolated from channel catfish in Alabama.</title>
        <authorList>
            <person name="Cai W."/>
            <person name="Arias C."/>
        </authorList>
    </citation>
    <scope>NUCLEOTIDE SEQUENCE [LARGE SCALE GENOMIC DNA]</scope>
    <source>
        <strain evidence="1">BGFS27</strain>
    </source>
</reference>
<dbReference type="EMBL" id="RWGX01000005">
    <property type="protein sequence ID" value="RVU87208.1"/>
    <property type="molecule type" value="Genomic_DNA"/>
</dbReference>
<organism evidence="1">
    <name type="scientific">Flavobacterium columnare</name>
    <dbReference type="NCBI Taxonomy" id="996"/>
    <lineage>
        <taxon>Bacteria</taxon>
        <taxon>Pseudomonadati</taxon>
        <taxon>Bacteroidota</taxon>
        <taxon>Flavobacteriia</taxon>
        <taxon>Flavobacteriales</taxon>
        <taxon>Flavobacteriaceae</taxon>
        <taxon>Flavobacterium</taxon>
    </lineage>
</organism>
<dbReference type="AlphaFoldDB" id="A0AA94F155"/>
<accession>A0AA94F155</accession>